<dbReference type="RefSeq" id="WP_183750019.1">
    <property type="nucleotide sequence ID" value="NZ_JACICC010000001.1"/>
</dbReference>
<dbReference type="Proteomes" id="UP000537592">
    <property type="component" value="Unassembled WGS sequence"/>
</dbReference>
<evidence type="ECO:0000313" key="7">
    <source>
        <dbReference type="Proteomes" id="UP000537592"/>
    </source>
</evidence>
<accession>A0A7W5Z163</accession>
<comment type="similarity">
    <text evidence="2">Belongs to the LemA family.</text>
</comment>
<protein>
    <recommendedName>
        <fullName evidence="8">LemA family protein</fullName>
    </recommendedName>
</protein>
<proteinExistence type="inferred from homology"/>
<keyword evidence="3" id="KW-0812">Transmembrane</keyword>
<evidence type="ECO:0000256" key="1">
    <source>
        <dbReference type="ARBA" id="ARBA00004167"/>
    </source>
</evidence>
<keyword evidence="7" id="KW-1185">Reference proteome</keyword>
<dbReference type="GO" id="GO:0016020">
    <property type="term" value="C:membrane"/>
    <property type="evidence" value="ECO:0007669"/>
    <property type="project" value="UniProtKB-SubCell"/>
</dbReference>
<comment type="caution">
    <text evidence="6">The sequence shown here is derived from an EMBL/GenBank/DDBJ whole genome shotgun (WGS) entry which is preliminary data.</text>
</comment>
<evidence type="ECO:0000256" key="3">
    <source>
        <dbReference type="ARBA" id="ARBA00022692"/>
    </source>
</evidence>
<dbReference type="InterPro" id="IPR007156">
    <property type="entry name" value="MamQ_LemA"/>
</dbReference>
<keyword evidence="5" id="KW-0472">Membrane</keyword>
<keyword evidence="4" id="KW-1133">Transmembrane helix</keyword>
<evidence type="ECO:0000313" key="6">
    <source>
        <dbReference type="EMBL" id="MBB3807962.1"/>
    </source>
</evidence>
<organism evidence="6 7">
    <name type="scientific">Pseudochelatococcus contaminans</name>
    <dbReference type="NCBI Taxonomy" id="1538103"/>
    <lineage>
        <taxon>Bacteria</taxon>
        <taxon>Pseudomonadati</taxon>
        <taxon>Pseudomonadota</taxon>
        <taxon>Alphaproteobacteria</taxon>
        <taxon>Hyphomicrobiales</taxon>
        <taxon>Chelatococcaceae</taxon>
        <taxon>Pseudochelatococcus</taxon>
    </lineage>
</organism>
<comment type="subcellular location">
    <subcellularLocation>
        <location evidence="1">Membrane</location>
        <topology evidence="1">Single-pass membrane protein</topology>
    </subcellularLocation>
</comment>
<dbReference type="SUPFAM" id="SSF140478">
    <property type="entry name" value="LemA-like"/>
    <property type="match status" value="1"/>
</dbReference>
<evidence type="ECO:0000256" key="5">
    <source>
        <dbReference type="ARBA" id="ARBA00023136"/>
    </source>
</evidence>
<sequence length="197" mass="22206">MGVPSRNRIFIVVGVVLVLALAFAGARLMNVPQAETRAANAWEEMQRQFLLRAYVTQDVIDALRTVSPARNDMLEALEEKRQDIILLPLDAKPPHTEEHFRAYMEKQDELTAELARVLDMLQFLPEQRTVPPVSTALGRLAQNESRIVVARSDYVRAANTYNRLVQTPPARWFANFVEPTPVPLVTSVESKSQEVGI</sequence>
<evidence type="ECO:0000256" key="2">
    <source>
        <dbReference type="ARBA" id="ARBA00008854"/>
    </source>
</evidence>
<evidence type="ECO:0008006" key="8">
    <source>
        <dbReference type="Google" id="ProtNLM"/>
    </source>
</evidence>
<evidence type="ECO:0000256" key="4">
    <source>
        <dbReference type="ARBA" id="ARBA00022989"/>
    </source>
</evidence>
<dbReference type="AlphaFoldDB" id="A0A7W5Z163"/>
<name>A0A7W5Z163_9HYPH</name>
<reference evidence="6 7" key="1">
    <citation type="submission" date="2020-08" db="EMBL/GenBank/DDBJ databases">
        <title>Genomic Encyclopedia of Type Strains, Phase IV (KMG-IV): sequencing the most valuable type-strain genomes for metagenomic binning, comparative biology and taxonomic classification.</title>
        <authorList>
            <person name="Goeker M."/>
        </authorList>
    </citation>
    <scope>NUCLEOTIDE SEQUENCE [LARGE SCALE GENOMIC DNA]</scope>
    <source>
        <strain evidence="6 7">DSM 28760</strain>
    </source>
</reference>
<dbReference type="Pfam" id="PF04011">
    <property type="entry name" value="LemA"/>
    <property type="match status" value="1"/>
</dbReference>
<dbReference type="Gene3D" id="1.20.1440.20">
    <property type="entry name" value="LemA-like domain"/>
    <property type="match status" value="1"/>
</dbReference>
<gene>
    <name evidence="6" type="ORF">FHS81_000016</name>
</gene>
<dbReference type="InterPro" id="IPR023353">
    <property type="entry name" value="LemA-like_dom_sf"/>
</dbReference>
<dbReference type="EMBL" id="JACICC010000001">
    <property type="protein sequence ID" value="MBB3807962.1"/>
    <property type="molecule type" value="Genomic_DNA"/>
</dbReference>